<dbReference type="InterPro" id="IPR016195">
    <property type="entry name" value="Pol/histidinol_Pase-like"/>
</dbReference>
<dbReference type="GO" id="GO:0035312">
    <property type="term" value="F:5'-3' DNA exonuclease activity"/>
    <property type="evidence" value="ECO:0007669"/>
    <property type="project" value="TreeGrafter"/>
</dbReference>
<reference evidence="2" key="1">
    <citation type="submission" date="2020-10" db="EMBL/GenBank/DDBJ databases">
        <authorList>
            <person name="Gilroy R."/>
        </authorList>
    </citation>
    <scope>NUCLEOTIDE SEQUENCE</scope>
    <source>
        <strain evidence="2">CHK187-14744</strain>
    </source>
</reference>
<dbReference type="AlphaFoldDB" id="A0A9D1HIH8"/>
<dbReference type="Gene3D" id="1.10.150.650">
    <property type="match status" value="1"/>
</dbReference>
<comment type="caution">
    <text evidence="2">The sequence shown here is derived from an EMBL/GenBank/DDBJ whole genome shotgun (WGS) entry which is preliminary data.</text>
</comment>
<sequence length="294" mass="33073">MDRIDLHIHTICSDGYFSPKQVVDEACKNGVKLMAIADHDTIQAYDETLFAYAKSKNIKLIPAVEISTRAGKARIHVLGYGIDWRSGPLKDRLETLRNSRHEYLHRVGEKLDELGYRLDVAALDRIEAVTKAHIARNIIEDDRNKEQLMADFRHIPGQGEFIETIMNEGCPAYVKKTTATPTEAADMIRGAGGKVVLAHPVAYTYEAGLSDGQIVKLAKEMKTDGIEAEYLYVTKEKTLVDERAKWRKMAKKHGWFVTIGSDFHFKDNIHPPVGLGNHITGSEDLSFYEKLFSA</sequence>
<dbReference type="SUPFAM" id="SSF89550">
    <property type="entry name" value="PHP domain-like"/>
    <property type="match status" value="1"/>
</dbReference>
<dbReference type="Proteomes" id="UP000824164">
    <property type="component" value="Unassembled WGS sequence"/>
</dbReference>
<dbReference type="InterPro" id="IPR052018">
    <property type="entry name" value="PHP_domain"/>
</dbReference>
<evidence type="ECO:0000259" key="1">
    <source>
        <dbReference type="SMART" id="SM00481"/>
    </source>
</evidence>
<dbReference type="Pfam" id="PF02811">
    <property type="entry name" value="PHP"/>
    <property type="match status" value="1"/>
</dbReference>
<gene>
    <name evidence="2" type="ORF">IAB63_05890</name>
</gene>
<organism evidence="2 3">
    <name type="scientific">Candidatus Onthocola gallistercoris</name>
    <dbReference type="NCBI Taxonomy" id="2840876"/>
    <lineage>
        <taxon>Bacteria</taxon>
        <taxon>Bacillati</taxon>
        <taxon>Bacillota</taxon>
        <taxon>Bacilli</taxon>
        <taxon>Candidatus Onthocola</taxon>
    </lineage>
</organism>
<feature type="domain" description="Polymerase/histidinol phosphatase N-terminal" evidence="1">
    <location>
        <begin position="4"/>
        <end position="70"/>
    </location>
</feature>
<evidence type="ECO:0000313" key="2">
    <source>
        <dbReference type="EMBL" id="HIU02767.1"/>
    </source>
</evidence>
<name>A0A9D1HIH8_9FIRM</name>
<dbReference type="EMBL" id="DVLT01000038">
    <property type="protein sequence ID" value="HIU02767.1"/>
    <property type="molecule type" value="Genomic_DNA"/>
</dbReference>
<dbReference type="InterPro" id="IPR003141">
    <property type="entry name" value="Pol/His_phosphatase_N"/>
</dbReference>
<protein>
    <submittedName>
        <fullName evidence="2">PHP domain-containing protein</fullName>
    </submittedName>
</protein>
<evidence type="ECO:0000313" key="3">
    <source>
        <dbReference type="Proteomes" id="UP000824164"/>
    </source>
</evidence>
<dbReference type="CDD" id="cd07438">
    <property type="entry name" value="PHP_HisPPase_AMP"/>
    <property type="match status" value="1"/>
</dbReference>
<reference evidence="2" key="2">
    <citation type="journal article" date="2021" name="PeerJ">
        <title>Extensive microbial diversity within the chicken gut microbiome revealed by metagenomics and culture.</title>
        <authorList>
            <person name="Gilroy R."/>
            <person name="Ravi A."/>
            <person name="Getino M."/>
            <person name="Pursley I."/>
            <person name="Horton D.L."/>
            <person name="Alikhan N.F."/>
            <person name="Baker D."/>
            <person name="Gharbi K."/>
            <person name="Hall N."/>
            <person name="Watson M."/>
            <person name="Adriaenssens E.M."/>
            <person name="Foster-Nyarko E."/>
            <person name="Jarju S."/>
            <person name="Secka A."/>
            <person name="Antonio M."/>
            <person name="Oren A."/>
            <person name="Chaudhuri R.R."/>
            <person name="La Ragione R."/>
            <person name="Hildebrand F."/>
            <person name="Pallen M.J."/>
        </authorList>
    </citation>
    <scope>NUCLEOTIDE SEQUENCE</scope>
    <source>
        <strain evidence="2">CHK187-14744</strain>
    </source>
</reference>
<accession>A0A9D1HIH8</accession>
<dbReference type="Gene3D" id="3.20.20.140">
    <property type="entry name" value="Metal-dependent hydrolases"/>
    <property type="match status" value="1"/>
</dbReference>
<dbReference type="SMART" id="SM00481">
    <property type="entry name" value="POLIIIAc"/>
    <property type="match status" value="1"/>
</dbReference>
<proteinExistence type="predicted"/>
<dbReference type="InterPro" id="IPR004013">
    <property type="entry name" value="PHP_dom"/>
</dbReference>
<dbReference type="PANTHER" id="PTHR42924:SF3">
    <property type="entry name" value="POLYMERASE_HISTIDINOL PHOSPHATASE N-TERMINAL DOMAIN-CONTAINING PROTEIN"/>
    <property type="match status" value="1"/>
</dbReference>
<dbReference type="GO" id="GO:0004534">
    <property type="term" value="F:5'-3' RNA exonuclease activity"/>
    <property type="evidence" value="ECO:0007669"/>
    <property type="project" value="TreeGrafter"/>
</dbReference>
<dbReference type="PANTHER" id="PTHR42924">
    <property type="entry name" value="EXONUCLEASE"/>
    <property type="match status" value="1"/>
</dbReference>